<sequence>MAEPPRKSHWIPWTIAGAFAAIVAADAAMITLAVRSDPGLVAGAPARLGTGNVLPPATGLRLDAAPAGGAVEARLRDRDGRPVPAAAVTGAVQRATDAGADAPLAFSPARSGPGDGGAPPWCATLPELPAGAWDVALRAHDGAGNVLATATLRLRR</sequence>
<dbReference type="InterPro" id="IPR008620">
    <property type="entry name" value="FixH"/>
</dbReference>
<protein>
    <recommendedName>
        <fullName evidence="3">Nitrogen fixation protein FixH</fullName>
    </recommendedName>
</protein>
<dbReference type="Proteomes" id="UP001501588">
    <property type="component" value="Unassembled WGS sequence"/>
</dbReference>
<evidence type="ECO:0000313" key="2">
    <source>
        <dbReference type="Proteomes" id="UP001501588"/>
    </source>
</evidence>
<dbReference type="EMBL" id="BAAAFZ010000060">
    <property type="protein sequence ID" value="GAA0595931.1"/>
    <property type="molecule type" value="Genomic_DNA"/>
</dbReference>
<proteinExistence type="predicted"/>
<comment type="caution">
    <text evidence="1">The sequence shown here is derived from an EMBL/GenBank/DDBJ whole genome shotgun (WGS) entry which is preliminary data.</text>
</comment>
<reference evidence="1 2" key="1">
    <citation type="journal article" date="2019" name="Int. J. Syst. Evol. Microbiol.">
        <title>The Global Catalogue of Microorganisms (GCM) 10K type strain sequencing project: providing services to taxonomists for standard genome sequencing and annotation.</title>
        <authorList>
            <consortium name="The Broad Institute Genomics Platform"/>
            <consortium name="The Broad Institute Genome Sequencing Center for Infectious Disease"/>
            <person name="Wu L."/>
            <person name="Ma J."/>
        </authorList>
    </citation>
    <scope>NUCLEOTIDE SEQUENCE [LARGE SCALE GENOMIC DNA]</scope>
    <source>
        <strain evidence="1 2">JCM 9933</strain>
    </source>
</reference>
<evidence type="ECO:0000313" key="1">
    <source>
        <dbReference type="EMBL" id="GAA0595931.1"/>
    </source>
</evidence>
<gene>
    <name evidence="1" type="ORF">GCM10009416_37870</name>
</gene>
<organism evidence="1 2">
    <name type="scientific">Craurococcus roseus</name>
    <dbReference type="NCBI Taxonomy" id="77585"/>
    <lineage>
        <taxon>Bacteria</taxon>
        <taxon>Pseudomonadati</taxon>
        <taxon>Pseudomonadota</taxon>
        <taxon>Alphaproteobacteria</taxon>
        <taxon>Acetobacterales</taxon>
        <taxon>Acetobacteraceae</taxon>
        <taxon>Craurococcus</taxon>
    </lineage>
</organism>
<evidence type="ECO:0008006" key="3">
    <source>
        <dbReference type="Google" id="ProtNLM"/>
    </source>
</evidence>
<name>A0ABN1FR57_9PROT</name>
<dbReference type="Pfam" id="PF05751">
    <property type="entry name" value="FixH"/>
    <property type="match status" value="1"/>
</dbReference>
<dbReference type="RefSeq" id="WP_343896955.1">
    <property type="nucleotide sequence ID" value="NZ_BAAAFZ010000060.1"/>
</dbReference>
<keyword evidence="2" id="KW-1185">Reference proteome</keyword>
<accession>A0ABN1FR57</accession>